<comment type="caution">
    <text evidence="1">The sequence shown here is derived from an EMBL/GenBank/DDBJ whole genome shotgun (WGS) entry which is preliminary data.</text>
</comment>
<sequence length="176" mass="20027">MLSRRVVKKPLVWGSDLDRYSPWKETDSNLFVGLARRVCTGPRTPIVHTVSMDWTFSARIEENGVSPIFWQIRTMPPHSVTSWSLSMPSCISFPNIRLPFDVLGAHDCCRRRIQSYLASAHGCLFHYCPRRQFVVPVVGESPAHRGLLCLGDIARILKISRPETKGRGRPERDDVL</sequence>
<organism evidence="1 2">
    <name type="scientific">Mycena metata</name>
    <dbReference type="NCBI Taxonomy" id="1033252"/>
    <lineage>
        <taxon>Eukaryota</taxon>
        <taxon>Fungi</taxon>
        <taxon>Dikarya</taxon>
        <taxon>Basidiomycota</taxon>
        <taxon>Agaricomycotina</taxon>
        <taxon>Agaricomycetes</taxon>
        <taxon>Agaricomycetidae</taxon>
        <taxon>Agaricales</taxon>
        <taxon>Marasmiineae</taxon>
        <taxon>Mycenaceae</taxon>
        <taxon>Mycena</taxon>
    </lineage>
</organism>
<evidence type="ECO:0000313" key="2">
    <source>
        <dbReference type="Proteomes" id="UP001215598"/>
    </source>
</evidence>
<dbReference type="Proteomes" id="UP001215598">
    <property type="component" value="Unassembled WGS sequence"/>
</dbReference>
<gene>
    <name evidence="1" type="ORF">B0H16DRAFT_104794</name>
</gene>
<proteinExistence type="predicted"/>
<evidence type="ECO:0000313" key="1">
    <source>
        <dbReference type="EMBL" id="KAJ7737544.1"/>
    </source>
</evidence>
<protein>
    <submittedName>
        <fullName evidence="1">Uncharacterized protein</fullName>
    </submittedName>
</protein>
<keyword evidence="2" id="KW-1185">Reference proteome</keyword>
<reference evidence="1" key="1">
    <citation type="submission" date="2023-03" db="EMBL/GenBank/DDBJ databases">
        <title>Massive genome expansion in bonnet fungi (Mycena s.s.) driven by repeated elements and novel gene families across ecological guilds.</title>
        <authorList>
            <consortium name="Lawrence Berkeley National Laboratory"/>
            <person name="Harder C.B."/>
            <person name="Miyauchi S."/>
            <person name="Viragh M."/>
            <person name="Kuo A."/>
            <person name="Thoen E."/>
            <person name="Andreopoulos B."/>
            <person name="Lu D."/>
            <person name="Skrede I."/>
            <person name="Drula E."/>
            <person name="Henrissat B."/>
            <person name="Morin E."/>
            <person name="Kohler A."/>
            <person name="Barry K."/>
            <person name="LaButti K."/>
            <person name="Morin E."/>
            <person name="Salamov A."/>
            <person name="Lipzen A."/>
            <person name="Mereny Z."/>
            <person name="Hegedus B."/>
            <person name="Baldrian P."/>
            <person name="Stursova M."/>
            <person name="Weitz H."/>
            <person name="Taylor A."/>
            <person name="Grigoriev I.V."/>
            <person name="Nagy L.G."/>
            <person name="Martin F."/>
            <person name="Kauserud H."/>
        </authorList>
    </citation>
    <scope>NUCLEOTIDE SEQUENCE</scope>
    <source>
        <strain evidence="1">CBHHK182m</strain>
    </source>
</reference>
<dbReference type="AlphaFoldDB" id="A0AAD7I9Z2"/>
<dbReference type="EMBL" id="JARKIB010000116">
    <property type="protein sequence ID" value="KAJ7737544.1"/>
    <property type="molecule type" value="Genomic_DNA"/>
</dbReference>
<name>A0AAD7I9Z2_9AGAR</name>
<accession>A0AAD7I9Z2</accession>